<name>Q73LQ7_TREDE</name>
<evidence type="ECO:0000256" key="4">
    <source>
        <dbReference type="ARBA" id="ARBA00022723"/>
    </source>
</evidence>
<dbReference type="PATRIC" id="fig|243275.7.peg.1717"/>
<evidence type="ECO:0000256" key="8">
    <source>
        <dbReference type="ARBA" id="ARBA00039667"/>
    </source>
</evidence>
<keyword evidence="6" id="KW-0411">Iron-sulfur</keyword>
<keyword evidence="7" id="KW-0051">Antiviral defense</keyword>
<dbReference type="PANTHER" id="PTHR21339">
    <property type="entry name" value="RADICAL S-ADENOSYL METHIONINE DOMAIN-CONTAINING PROTEIN 2"/>
    <property type="match status" value="1"/>
</dbReference>
<dbReference type="CDD" id="cd01335">
    <property type="entry name" value="Radical_SAM"/>
    <property type="match status" value="1"/>
</dbReference>
<dbReference type="InterPro" id="IPR007197">
    <property type="entry name" value="rSAM"/>
</dbReference>
<keyword evidence="3" id="KW-0949">S-adenosyl-L-methionine</keyword>
<feature type="domain" description="Radical SAM core" evidence="9">
    <location>
        <begin position="1"/>
        <end position="215"/>
    </location>
</feature>
<evidence type="ECO:0000259" key="9">
    <source>
        <dbReference type="PROSITE" id="PS51918"/>
    </source>
</evidence>
<reference evidence="10 11" key="1">
    <citation type="journal article" date="2004" name="Proc. Natl. Acad. Sci. U.S.A.">
        <title>Comparison of the genome of the oral pathogen Treponema denticola with other spirochete genomes.</title>
        <authorList>
            <person name="Seshadri R."/>
            <person name="Myers G.S."/>
            <person name="Tettelin H."/>
            <person name="Eisen J.A."/>
            <person name="Heidelberg J.F."/>
            <person name="Dodson R.J."/>
            <person name="Davidsen T.M."/>
            <person name="DeBoy R.T."/>
            <person name="Fouts D.E."/>
            <person name="Haft D.H."/>
            <person name="Selengut J."/>
            <person name="Ren Q."/>
            <person name="Brinkac L.M."/>
            <person name="Madupu R."/>
            <person name="Kolonay J."/>
            <person name="Durkin S.A."/>
            <person name="Daugherty S.C."/>
            <person name="Shetty J."/>
            <person name="Shvartsbeyn A."/>
            <person name="Gebregeorgis E."/>
            <person name="Geer K."/>
            <person name="Tsegaye G."/>
            <person name="Malek J."/>
            <person name="Ayodeji B."/>
            <person name="Shatsman S."/>
            <person name="McLeod M.P."/>
            <person name="Smajs D."/>
            <person name="Howell J.K."/>
            <person name="Pal S."/>
            <person name="Amin A."/>
            <person name="Vashisth P."/>
            <person name="McNeill T.Z."/>
            <person name="Xiang Q."/>
            <person name="Sodergren E."/>
            <person name="Baca E."/>
            <person name="Weinstock G.M."/>
            <person name="Norris S.J."/>
            <person name="Fraser C.M."/>
            <person name="Paulsen I.T."/>
        </authorList>
    </citation>
    <scope>NUCLEOTIDE SEQUENCE [LARGE SCALE GENOMIC DNA]</scope>
    <source>
        <strain evidence="11">ATCC 35405 / DSM 14222 / CIP 103919 / JCM 8153 / KCTC 15104</strain>
    </source>
</reference>
<sequence length="273" mass="31483">MYNSKQFLRTVNWHFVNSCNMSCKYCFVSCCKELPLEESISVLEKLKGHFDRINFVGGEPTVSSKLIPLVKKAKEYGFIVSMVTNGFNLYHKPETFDEILTDFSIIGISIDSLNENTNVLIGRSVKNSVLSRDDYIDLCKKIKLAGCKLKINTVVSRVNLDENFNDFYETVMPDRIKLLQVLRPAGRLKQDYTDFLIEEDDYLEFVQRHHKFSEVICSENNELMLNSYYILNSDACFLDNKSGCISGSLLENDLKSVLKNVYVDENKYRARYA</sequence>
<dbReference type="GO" id="GO:0051607">
    <property type="term" value="P:defense response to virus"/>
    <property type="evidence" value="ECO:0007669"/>
    <property type="project" value="UniProtKB-KW"/>
</dbReference>
<evidence type="ECO:0000313" key="10">
    <source>
        <dbReference type="EMBL" id="AAS12320.1"/>
    </source>
</evidence>
<dbReference type="Pfam" id="PF04055">
    <property type="entry name" value="Radical_SAM"/>
    <property type="match status" value="1"/>
</dbReference>
<comment type="cofactor">
    <cofactor evidence="1">
        <name>[4Fe-4S] cluster</name>
        <dbReference type="ChEBI" id="CHEBI:49883"/>
    </cofactor>
</comment>
<dbReference type="OrthoDB" id="363348at2"/>
<keyword evidence="2" id="KW-0004">4Fe-4S</keyword>
<evidence type="ECO:0000256" key="3">
    <source>
        <dbReference type="ARBA" id="ARBA00022691"/>
    </source>
</evidence>
<dbReference type="STRING" id="243275.TDE_1805"/>
<gene>
    <name evidence="10" type="ordered locus">TDE_1805</name>
</gene>
<organism evidence="10 11">
    <name type="scientific">Treponema denticola (strain ATCC 35405 / DSM 14222 / CIP 103919 / JCM 8153 / KCTC 15104)</name>
    <dbReference type="NCBI Taxonomy" id="243275"/>
    <lineage>
        <taxon>Bacteria</taxon>
        <taxon>Pseudomonadati</taxon>
        <taxon>Spirochaetota</taxon>
        <taxon>Spirochaetia</taxon>
        <taxon>Spirochaetales</taxon>
        <taxon>Treponemataceae</taxon>
        <taxon>Treponema</taxon>
    </lineage>
</organism>
<dbReference type="AlphaFoldDB" id="Q73LQ7"/>
<dbReference type="Gene3D" id="3.20.20.70">
    <property type="entry name" value="Aldolase class I"/>
    <property type="match status" value="1"/>
</dbReference>
<evidence type="ECO:0000313" key="11">
    <source>
        <dbReference type="Proteomes" id="UP000008212"/>
    </source>
</evidence>
<protein>
    <recommendedName>
        <fullName evidence="8">S-adenosylmethionine-dependent nucleotide dehydratase</fullName>
    </recommendedName>
</protein>
<dbReference type="PANTHER" id="PTHR21339:SF0">
    <property type="entry name" value="S-ADENOSYLMETHIONINE-DEPENDENT NUCLEOTIDE DEHYDRATASE RSAD2"/>
    <property type="match status" value="1"/>
</dbReference>
<dbReference type="PROSITE" id="PS51918">
    <property type="entry name" value="RADICAL_SAM"/>
    <property type="match status" value="1"/>
</dbReference>
<dbReference type="EMBL" id="AE017226">
    <property type="protein sequence ID" value="AAS12320.1"/>
    <property type="molecule type" value="Genomic_DNA"/>
</dbReference>
<dbReference type="GO" id="GO:0003824">
    <property type="term" value="F:catalytic activity"/>
    <property type="evidence" value="ECO:0007669"/>
    <property type="project" value="InterPro"/>
</dbReference>
<dbReference type="SFLD" id="SFLDG01067">
    <property type="entry name" value="SPASM/twitch_domain_containing"/>
    <property type="match status" value="1"/>
</dbReference>
<dbReference type="Proteomes" id="UP000008212">
    <property type="component" value="Chromosome"/>
</dbReference>
<dbReference type="InterPro" id="IPR058240">
    <property type="entry name" value="rSAM_sf"/>
</dbReference>
<dbReference type="SFLD" id="SFLDS00029">
    <property type="entry name" value="Radical_SAM"/>
    <property type="match status" value="1"/>
</dbReference>
<dbReference type="PaxDb" id="243275-TDE_1805"/>
<evidence type="ECO:0000256" key="6">
    <source>
        <dbReference type="ARBA" id="ARBA00023014"/>
    </source>
</evidence>
<dbReference type="SMR" id="Q73LQ7"/>
<evidence type="ECO:0000256" key="2">
    <source>
        <dbReference type="ARBA" id="ARBA00022485"/>
    </source>
</evidence>
<dbReference type="SUPFAM" id="SSF102114">
    <property type="entry name" value="Radical SAM enzymes"/>
    <property type="match status" value="1"/>
</dbReference>
<accession>Q73LQ7</accession>
<dbReference type="GeneID" id="2739235"/>
<evidence type="ECO:0000256" key="5">
    <source>
        <dbReference type="ARBA" id="ARBA00023004"/>
    </source>
</evidence>
<dbReference type="KEGG" id="tde:TDE_1805"/>
<evidence type="ECO:0000256" key="1">
    <source>
        <dbReference type="ARBA" id="ARBA00001966"/>
    </source>
</evidence>
<dbReference type="GO" id="GO:0051539">
    <property type="term" value="F:4 iron, 4 sulfur cluster binding"/>
    <property type="evidence" value="ECO:0007669"/>
    <property type="project" value="UniProtKB-KW"/>
</dbReference>
<dbReference type="InterPro" id="IPR051196">
    <property type="entry name" value="RSAD2/Viperin_antiviral"/>
</dbReference>
<keyword evidence="4" id="KW-0479">Metal-binding</keyword>
<dbReference type="HOGENOM" id="CLU_049058_0_0_12"/>
<dbReference type="InterPro" id="IPR013785">
    <property type="entry name" value="Aldolase_TIM"/>
</dbReference>
<dbReference type="NCBIfam" id="NF038283">
    <property type="entry name" value="viperin_w_prok"/>
    <property type="match status" value="1"/>
</dbReference>
<keyword evidence="11" id="KW-1185">Reference proteome</keyword>
<keyword evidence="5" id="KW-0408">Iron</keyword>
<dbReference type="eggNOG" id="COG0535">
    <property type="taxonomic scope" value="Bacteria"/>
</dbReference>
<proteinExistence type="predicted"/>
<dbReference type="GO" id="GO:0046872">
    <property type="term" value="F:metal ion binding"/>
    <property type="evidence" value="ECO:0007669"/>
    <property type="project" value="UniProtKB-KW"/>
</dbReference>
<dbReference type="RefSeq" id="WP_010957056.1">
    <property type="nucleotide sequence ID" value="NC_002967.9"/>
</dbReference>
<evidence type="ECO:0000256" key="7">
    <source>
        <dbReference type="ARBA" id="ARBA00023118"/>
    </source>
</evidence>